<gene>
    <name evidence="1" type="ORF">Y958_10790</name>
</gene>
<dbReference type="RefSeq" id="WP_088871979.1">
    <property type="nucleotide sequence ID" value="NZ_CP022110.1"/>
</dbReference>
<evidence type="ECO:0008006" key="3">
    <source>
        <dbReference type="Google" id="ProtNLM"/>
    </source>
</evidence>
<accession>A0A248JRD0</accession>
<dbReference type="EMBL" id="CP022110">
    <property type="protein sequence ID" value="ASG21257.1"/>
    <property type="molecule type" value="Genomic_DNA"/>
</dbReference>
<keyword evidence="2" id="KW-1185">Reference proteome</keyword>
<dbReference type="PANTHER" id="PTHR38765">
    <property type="entry name" value="DUF484 DOMAIN-CONTAINING PROTEIN"/>
    <property type="match status" value="1"/>
</dbReference>
<evidence type="ECO:0000313" key="2">
    <source>
        <dbReference type="Proteomes" id="UP000197153"/>
    </source>
</evidence>
<proteinExistence type="predicted"/>
<dbReference type="AlphaFoldDB" id="A0A248JRD0"/>
<dbReference type="InterPro" id="IPR029016">
    <property type="entry name" value="GAF-like_dom_sf"/>
</dbReference>
<protein>
    <recommendedName>
        <fullName evidence="3">DUF484 domain-containing protein</fullName>
    </recommendedName>
</protein>
<sequence>MGGKTPHSALGDALTAEDVATYLRETPDFLQQHPDVVHHLIPPPENRGNGVADLQHFMLLKLRREVAELTAQQEELIATARANINNQNRVHAAALYLMDAQSFEHLIQTITTDLAVLLDLDLACLVMEQPEDNRLVLHAERNGLQLAETGAISQWMSKRDIILRGNIQGMAEIYGPAAPIVRSEALVRLQIAPDAPAGLLAFASRDADLFHPGQGTELLSFLARVVERCIKGWLAL</sequence>
<dbReference type="Pfam" id="PF04340">
    <property type="entry name" value="DUF484"/>
    <property type="match status" value="1"/>
</dbReference>
<name>A0A248JRD0_9PROT</name>
<dbReference type="SUPFAM" id="SSF55781">
    <property type="entry name" value="GAF domain-like"/>
    <property type="match status" value="1"/>
</dbReference>
<evidence type="ECO:0000313" key="1">
    <source>
        <dbReference type="EMBL" id="ASG21257.1"/>
    </source>
</evidence>
<dbReference type="InterPro" id="IPR007435">
    <property type="entry name" value="DUF484"/>
</dbReference>
<organism evidence="1 2">
    <name type="scientific">Nitrospirillum viridazoti CBAmc</name>
    <dbReference type="NCBI Taxonomy" id="1441467"/>
    <lineage>
        <taxon>Bacteria</taxon>
        <taxon>Pseudomonadati</taxon>
        <taxon>Pseudomonadota</taxon>
        <taxon>Alphaproteobacteria</taxon>
        <taxon>Rhodospirillales</taxon>
        <taxon>Azospirillaceae</taxon>
        <taxon>Nitrospirillum</taxon>
        <taxon>Nitrospirillum viridazoti</taxon>
    </lineage>
</organism>
<reference evidence="1 2" key="1">
    <citation type="submission" date="2017-06" db="EMBL/GenBank/DDBJ databases">
        <title>Complete genome sequence of Nitrospirillum amazonense strain CBAmC, an endophytic nitrogen-fixing and plant growth-promoting bacterium, isolated from sugarcane.</title>
        <authorList>
            <person name="Schwab S."/>
            <person name="dos Santos Teixeira K.R."/>
            <person name="Simoes Araujo J.L."/>
            <person name="Soares Vidal M."/>
            <person name="Borges de Freitas H.R."/>
            <person name="Rivello Crivelaro A.L."/>
            <person name="Bueno de Camargo Nunes A."/>
            <person name="dos Santos C.M."/>
            <person name="Palmeira da Silva Rosa D."/>
            <person name="da Silva Padilha D."/>
            <person name="da Silva E."/>
            <person name="Araujo Terra L."/>
            <person name="Soares Mendes V."/>
            <person name="Farinelli L."/>
            <person name="Magalhaes Cruz L."/>
            <person name="Baldani J.I."/>
        </authorList>
    </citation>
    <scope>NUCLEOTIDE SEQUENCE [LARGE SCALE GENOMIC DNA]</scope>
    <source>
        <strain evidence="1 2">CBAmC</strain>
    </source>
</reference>
<dbReference type="KEGG" id="nao:Y958_10790"/>
<dbReference type="Proteomes" id="UP000197153">
    <property type="component" value="Chromosome 1"/>
</dbReference>
<dbReference type="Gene3D" id="3.30.450.40">
    <property type="match status" value="1"/>
</dbReference>
<dbReference type="PANTHER" id="PTHR38765:SF1">
    <property type="entry name" value="DUF484 DOMAIN-CONTAINING PROTEIN"/>
    <property type="match status" value="1"/>
</dbReference>